<comment type="caution">
    <text evidence="2">The sequence shown here is derived from an EMBL/GenBank/DDBJ whole genome shotgun (WGS) entry which is preliminary data.</text>
</comment>
<reference evidence="2" key="1">
    <citation type="journal article" date="2022" name="bioRxiv">
        <title>Sequencing and chromosome-scale assembly of the giantPleurodeles waltlgenome.</title>
        <authorList>
            <person name="Brown T."/>
            <person name="Elewa A."/>
            <person name="Iarovenko S."/>
            <person name="Subramanian E."/>
            <person name="Araus A.J."/>
            <person name="Petzold A."/>
            <person name="Susuki M."/>
            <person name="Suzuki K.-i.T."/>
            <person name="Hayashi T."/>
            <person name="Toyoda A."/>
            <person name="Oliveira C."/>
            <person name="Osipova E."/>
            <person name="Leigh N.D."/>
            <person name="Simon A."/>
            <person name="Yun M.H."/>
        </authorList>
    </citation>
    <scope>NUCLEOTIDE SEQUENCE</scope>
    <source>
        <strain evidence="2">20211129_DDA</strain>
        <tissue evidence="2">Liver</tissue>
    </source>
</reference>
<evidence type="ECO:0000256" key="1">
    <source>
        <dbReference type="SAM" id="MobiDB-lite"/>
    </source>
</evidence>
<gene>
    <name evidence="2" type="ORF">NDU88_008940</name>
</gene>
<feature type="region of interest" description="Disordered" evidence="1">
    <location>
        <begin position="1"/>
        <end position="22"/>
    </location>
</feature>
<dbReference type="EMBL" id="JANPWB010000010">
    <property type="protein sequence ID" value="KAJ1142627.1"/>
    <property type="molecule type" value="Genomic_DNA"/>
</dbReference>
<organism evidence="2 3">
    <name type="scientific">Pleurodeles waltl</name>
    <name type="common">Iberian ribbed newt</name>
    <dbReference type="NCBI Taxonomy" id="8319"/>
    <lineage>
        <taxon>Eukaryota</taxon>
        <taxon>Metazoa</taxon>
        <taxon>Chordata</taxon>
        <taxon>Craniata</taxon>
        <taxon>Vertebrata</taxon>
        <taxon>Euteleostomi</taxon>
        <taxon>Amphibia</taxon>
        <taxon>Batrachia</taxon>
        <taxon>Caudata</taxon>
        <taxon>Salamandroidea</taxon>
        <taxon>Salamandridae</taxon>
        <taxon>Pleurodelinae</taxon>
        <taxon>Pleurodeles</taxon>
    </lineage>
</organism>
<evidence type="ECO:0000313" key="2">
    <source>
        <dbReference type="EMBL" id="KAJ1142627.1"/>
    </source>
</evidence>
<dbReference type="AlphaFoldDB" id="A0AAV7QT98"/>
<dbReference type="Proteomes" id="UP001066276">
    <property type="component" value="Chromosome 6"/>
</dbReference>
<proteinExistence type="predicted"/>
<accession>A0AAV7QT98</accession>
<sequence>MEASKKGEQGSGSKDEREEGERIIKNFIGDSPTKPLNANSVLVLHTSQFYLWFSGQPSMLLGHVSCNADIFGASDADDIIGKSLCKYGEISRKAVHLFFTLAPLLEG</sequence>
<name>A0AAV7QT98_PLEWA</name>
<keyword evidence="3" id="KW-1185">Reference proteome</keyword>
<evidence type="ECO:0000313" key="3">
    <source>
        <dbReference type="Proteomes" id="UP001066276"/>
    </source>
</evidence>
<protein>
    <submittedName>
        <fullName evidence="2">Uncharacterized protein</fullName>
    </submittedName>
</protein>